<dbReference type="EMBL" id="JBHPBY010000412">
    <property type="protein sequence ID" value="MFC1853056.1"/>
    <property type="molecule type" value="Genomic_DNA"/>
</dbReference>
<accession>A0ABV6Z3N7</accession>
<reference evidence="1 2" key="1">
    <citation type="submission" date="2024-09" db="EMBL/GenBank/DDBJ databases">
        <title>Laminarin stimulates single cell rates of sulfate reduction while oxygen inhibits transcriptomic activity in coastal marine sediment.</title>
        <authorList>
            <person name="Lindsay M."/>
            <person name="Orcutt B."/>
            <person name="Emerson D."/>
            <person name="Stepanauskas R."/>
            <person name="D'Angelo T."/>
        </authorList>
    </citation>
    <scope>NUCLEOTIDE SEQUENCE [LARGE SCALE GENOMIC DNA]</scope>
    <source>
        <strain evidence="1">SAG AM-311-K15</strain>
    </source>
</reference>
<organism evidence="1 2">
    <name type="scientific">candidate division CSSED10-310 bacterium</name>
    <dbReference type="NCBI Taxonomy" id="2855610"/>
    <lineage>
        <taxon>Bacteria</taxon>
        <taxon>Bacteria division CSSED10-310</taxon>
    </lineage>
</organism>
<evidence type="ECO:0000313" key="2">
    <source>
        <dbReference type="Proteomes" id="UP001594351"/>
    </source>
</evidence>
<name>A0ABV6Z3N7_UNCC1</name>
<comment type="caution">
    <text evidence="1">The sequence shown here is derived from an EMBL/GenBank/DDBJ whole genome shotgun (WGS) entry which is preliminary data.</text>
</comment>
<gene>
    <name evidence="1" type="ORF">ACFL27_22895</name>
</gene>
<keyword evidence="2" id="KW-1185">Reference proteome</keyword>
<sequence>MLLLRLPTLVVDQDTFETLFEGVALIIPGAPSPTIAAIKSIQLFSNNRDRENLIDDLFYTQIEDYEKEHLFFVDYGDEIPPLAVVFLKKWVSGKIESGRKNSPDVGYIQETDAHGNAHKNYRYGNDMLGFVASGLPQFIHHDPLGSVTAVTNAGGTTLETRDYQPFGQSEATLNDDTELPNVELHFAGEFAPEDLGDLVDSDIPITRTLEMFSPDNAGLVAGDIWLPDIYLTIGIDEPDKPSITVPVTQLPIIMVNDLSPPYLTMAVDVNYLDPTDIIDELNYTIILDLGDPVLPLTNALVVTQLPANLSIESSSHAYTDQDNLIICSLGDLTQQSAQITLTVSVDFTQNTNVIITPYAGLIADELTDTVYSNQAPTLIMSKKRSDKG</sequence>
<proteinExistence type="predicted"/>
<dbReference type="Proteomes" id="UP001594351">
    <property type="component" value="Unassembled WGS sequence"/>
</dbReference>
<dbReference type="Gene3D" id="2.180.10.10">
    <property type="entry name" value="RHS repeat-associated core"/>
    <property type="match status" value="1"/>
</dbReference>
<protein>
    <submittedName>
        <fullName evidence="1">Uncharacterized protein</fullName>
    </submittedName>
</protein>
<evidence type="ECO:0000313" key="1">
    <source>
        <dbReference type="EMBL" id="MFC1853056.1"/>
    </source>
</evidence>